<dbReference type="CDD" id="cd02440">
    <property type="entry name" value="AdoMet_MTases"/>
    <property type="match status" value="1"/>
</dbReference>
<dbReference type="STRING" id="33033.NW74_03370"/>
<dbReference type="Gene3D" id="3.40.50.150">
    <property type="entry name" value="Vaccinia Virus protein VP39"/>
    <property type="match status" value="1"/>
</dbReference>
<dbReference type="AlphaFoldDB" id="A0A0B4S0Q6"/>
<dbReference type="KEGG" id="pmic:NW74_03370"/>
<feature type="domain" description="Methyltransferase type 11" evidence="1">
    <location>
        <begin position="14"/>
        <end position="102"/>
    </location>
</feature>
<dbReference type="GO" id="GO:0032259">
    <property type="term" value="P:methylation"/>
    <property type="evidence" value="ECO:0007669"/>
    <property type="project" value="UniProtKB-KW"/>
</dbReference>
<protein>
    <submittedName>
        <fullName evidence="2">Methyltransferase</fullName>
    </submittedName>
</protein>
<accession>A0A0B4S0Q6</accession>
<dbReference type="RefSeq" id="WP_041953810.1">
    <property type="nucleotide sequence ID" value="NZ_CALHGL010000014.1"/>
</dbReference>
<dbReference type="EMBL" id="CP009761">
    <property type="protein sequence ID" value="AIZ36442.1"/>
    <property type="molecule type" value="Genomic_DNA"/>
</dbReference>
<dbReference type="OrthoDB" id="43862at2"/>
<dbReference type="SUPFAM" id="SSF53335">
    <property type="entry name" value="S-adenosyl-L-methionine-dependent methyltransferases"/>
    <property type="match status" value="1"/>
</dbReference>
<organism evidence="2 3">
    <name type="scientific">Parvimonas micra</name>
    <dbReference type="NCBI Taxonomy" id="33033"/>
    <lineage>
        <taxon>Bacteria</taxon>
        <taxon>Bacillati</taxon>
        <taxon>Bacillota</taxon>
        <taxon>Tissierellia</taxon>
        <taxon>Tissierellales</taxon>
        <taxon>Peptoniphilaceae</taxon>
        <taxon>Parvimonas</taxon>
    </lineage>
</organism>
<name>A0A0B4S0Q6_9FIRM</name>
<proteinExistence type="predicted"/>
<dbReference type="GO" id="GO:0008757">
    <property type="term" value="F:S-adenosylmethionine-dependent methyltransferase activity"/>
    <property type="evidence" value="ECO:0007669"/>
    <property type="project" value="InterPro"/>
</dbReference>
<dbReference type="Proteomes" id="UP000031386">
    <property type="component" value="Chromosome"/>
</dbReference>
<gene>
    <name evidence="2" type="ORF">NW74_03370</name>
</gene>
<keyword evidence="3" id="KW-1185">Reference proteome</keyword>
<dbReference type="InterPro" id="IPR029063">
    <property type="entry name" value="SAM-dependent_MTases_sf"/>
</dbReference>
<dbReference type="Pfam" id="PF08241">
    <property type="entry name" value="Methyltransf_11"/>
    <property type="match status" value="1"/>
</dbReference>
<dbReference type="InterPro" id="IPR013216">
    <property type="entry name" value="Methyltransf_11"/>
</dbReference>
<keyword evidence="2" id="KW-0489">Methyltransferase</keyword>
<evidence type="ECO:0000313" key="2">
    <source>
        <dbReference type="EMBL" id="AIZ36442.1"/>
    </source>
</evidence>
<evidence type="ECO:0000259" key="1">
    <source>
        <dbReference type="Pfam" id="PF08241"/>
    </source>
</evidence>
<evidence type="ECO:0000313" key="3">
    <source>
        <dbReference type="Proteomes" id="UP000031386"/>
    </source>
</evidence>
<keyword evidence="2" id="KW-0808">Transferase</keyword>
<sequence length="172" mass="20077">MRINLKKELKGDILDIGGGGEGIIGRLYTNQVISIDNRKEELDEAPDFCNKILMDATNLNFKENSFDVVTFFYSLMYMNEETKKKAIFESFRVLKTGGILCIWDTEIENIYPKPFLVELDIRFENNEVHTTYGVIRNEIQTIDMIKNHAKECGFKLILSEFEESIFYLKYCK</sequence>
<reference evidence="2 3" key="1">
    <citation type="submission" date="2014-10" db="EMBL/GenBank/DDBJ databases">
        <title>Complete genome sequence of Parvimonas micra KCOM 1535 (= ChDC B708).</title>
        <authorList>
            <person name="Kook J.-K."/>
            <person name="Park S.-N."/>
            <person name="Lim Y.K."/>
            <person name="Roh H."/>
        </authorList>
    </citation>
    <scope>NUCLEOTIDE SEQUENCE [LARGE SCALE GENOMIC DNA]</scope>
    <source>
        <strain evidence="3">KCOM 1535 / ChDC B708</strain>
    </source>
</reference>